<dbReference type="InterPro" id="IPR032675">
    <property type="entry name" value="LRR_dom_sf"/>
</dbReference>
<keyword evidence="3" id="KW-1185">Reference proteome</keyword>
<dbReference type="Pfam" id="PF00646">
    <property type="entry name" value="F-box"/>
    <property type="match status" value="1"/>
</dbReference>
<evidence type="ECO:0000313" key="3">
    <source>
        <dbReference type="Proteomes" id="UP000823405"/>
    </source>
</evidence>
<dbReference type="Gene3D" id="1.20.1280.50">
    <property type="match status" value="1"/>
</dbReference>
<dbReference type="Gene3D" id="3.80.10.10">
    <property type="entry name" value="Ribonuclease Inhibitor"/>
    <property type="match status" value="1"/>
</dbReference>
<name>A0A9P6RMH5_9FUNG</name>
<dbReference type="SUPFAM" id="SSF52047">
    <property type="entry name" value="RNI-like"/>
    <property type="match status" value="1"/>
</dbReference>
<dbReference type="InterPro" id="IPR036047">
    <property type="entry name" value="F-box-like_dom_sf"/>
</dbReference>
<dbReference type="Proteomes" id="UP000823405">
    <property type="component" value="Unassembled WGS sequence"/>
</dbReference>
<dbReference type="PANTHER" id="PTHR38926">
    <property type="entry name" value="F-BOX DOMAIN CONTAINING PROTEIN, EXPRESSED"/>
    <property type="match status" value="1"/>
</dbReference>
<evidence type="ECO:0000259" key="1">
    <source>
        <dbReference type="Pfam" id="PF00646"/>
    </source>
</evidence>
<dbReference type="OrthoDB" id="9973021at2759"/>
<proteinExistence type="predicted"/>
<evidence type="ECO:0000313" key="2">
    <source>
        <dbReference type="EMBL" id="KAG0321054.1"/>
    </source>
</evidence>
<comment type="caution">
    <text evidence="2">The sequence shown here is derived from an EMBL/GenBank/DDBJ whole genome shotgun (WGS) entry which is preliminary data.</text>
</comment>
<sequence length="681" mass="78201">MMGATFRNSQFKGTDELIFYFSILDWEVALGIPEVLEHILSFLALKNRQEVARFVCKQWYAACKNLIPTTHNWVLRLTPRSTIQDTNNDSDVDNKRDLIASAHTINLRVEKTGASYTERSHAWLGMMDTFSRIICKQDNRREHSRLRTLHLKEGVIWKFAEQIPLLPCLITVSTLRIDMIAKWDIIHLFAIFKVCPNLEELSIKPSLAAVKDSLRDSAVVHEQKVVLTSSQEYDLISGTNALPALTRLRTSIFYNMTITLPALTAFLQASPLLVKLILARCNHVVRQGQDVSLLDATQDHDHQDTSIIRLVGAHCPDLKTFHLSMSRDPWCGLGSQGVVALLETFSHMEACHLTDELFSPNLLMGLNTAGLTNRITTLNLLPTLHTSYQTPKIPLREILCSFEHLVHLRAPTAVYFVEDMDLHNVLDQLYASNPGKNDDLSRQYRHIPTNDPVAARQRVWACRGLKTLHMSIGNRVSRNSHSTEASLVIFGFLSRMAPRLQELYLKRYAITMTFEGGLALLTRIRDLERLRLVTVHCPLWMHSDLSWVDPNPPPKWERLMYPLLRPGQRKKLWEPYYGISRPEKATKGSMLVERGREFGIDLSRVGYPDDLLEWIDDRHSEEEQAPSWPKLESFWIEVLDGKSMSFFQKAEAFTRKVRPNVDAQFCQPQRDDFFLTTLQFY</sequence>
<organism evidence="2 3">
    <name type="scientific">Linnemannia gamsii</name>
    <dbReference type="NCBI Taxonomy" id="64522"/>
    <lineage>
        <taxon>Eukaryota</taxon>
        <taxon>Fungi</taxon>
        <taxon>Fungi incertae sedis</taxon>
        <taxon>Mucoromycota</taxon>
        <taxon>Mortierellomycotina</taxon>
        <taxon>Mortierellomycetes</taxon>
        <taxon>Mortierellales</taxon>
        <taxon>Mortierellaceae</taxon>
        <taxon>Linnemannia</taxon>
    </lineage>
</organism>
<dbReference type="EMBL" id="JAAAIN010000078">
    <property type="protein sequence ID" value="KAG0321054.1"/>
    <property type="molecule type" value="Genomic_DNA"/>
</dbReference>
<gene>
    <name evidence="2" type="ORF">BGZ97_012215</name>
</gene>
<dbReference type="SUPFAM" id="SSF81383">
    <property type="entry name" value="F-box domain"/>
    <property type="match status" value="1"/>
</dbReference>
<protein>
    <recommendedName>
        <fullName evidence="1">F-box domain-containing protein</fullName>
    </recommendedName>
</protein>
<dbReference type="AlphaFoldDB" id="A0A9P6RMH5"/>
<dbReference type="PANTHER" id="PTHR38926:SF5">
    <property type="entry name" value="F-BOX AND LEUCINE-RICH REPEAT PROTEIN 6"/>
    <property type="match status" value="1"/>
</dbReference>
<feature type="domain" description="F-box" evidence="1">
    <location>
        <begin position="33"/>
        <end position="67"/>
    </location>
</feature>
<accession>A0A9P6RMH5</accession>
<reference evidence="2" key="1">
    <citation type="journal article" date="2020" name="Fungal Divers.">
        <title>Resolving the Mortierellaceae phylogeny through synthesis of multi-gene phylogenetics and phylogenomics.</title>
        <authorList>
            <person name="Vandepol N."/>
            <person name="Liber J."/>
            <person name="Desiro A."/>
            <person name="Na H."/>
            <person name="Kennedy M."/>
            <person name="Barry K."/>
            <person name="Grigoriev I.V."/>
            <person name="Miller A.N."/>
            <person name="O'Donnell K."/>
            <person name="Stajich J.E."/>
            <person name="Bonito G."/>
        </authorList>
    </citation>
    <scope>NUCLEOTIDE SEQUENCE</scope>
    <source>
        <strain evidence="2">NVP60</strain>
    </source>
</reference>
<dbReference type="InterPro" id="IPR001810">
    <property type="entry name" value="F-box_dom"/>
</dbReference>